<proteinExistence type="predicted"/>
<dbReference type="Proteomes" id="UP001300745">
    <property type="component" value="Unassembled WGS sequence"/>
</dbReference>
<accession>A0ABT3SFV7</accession>
<evidence type="ECO:0000313" key="2">
    <source>
        <dbReference type="Proteomes" id="UP001300745"/>
    </source>
</evidence>
<keyword evidence="2" id="KW-1185">Reference proteome</keyword>
<gene>
    <name evidence="1" type="ORF">ORI27_13810</name>
</gene>
<name>A0ABT3SFV7_9MYCO</name>
<organism evidence="1 2">
    <name type="scientific">Mycobacterium pinniadriaticum</name>
    <dbReference type="NCBI Taxonomy" id="2994102"/>
    <lineage>
        <taxon>Bacteria</taxon>
        <taxon>Bacillati</taxon>
        <taxon>Actinomycetota</taxon>
        <taxon>Actinomycetes</taxon>
        <taxon>Mycobacteriales</taxon>
        <taxon>Mycobacteriaceae</taxon>
        <taxon>Mycobacterium</taxon>
    </lineage>
</organism>
<dbReference type="EMBL" id="JAPJDO010000010">
    <property type="protein sequence ID" value="MCX2937780.1"/>
    <property type="molecule type" value="Genomic_DNA"/>
</dbReference>
<protein>
    <submittedName>
        <fullName evidence="1">Uncharacterized protein</fullName>
    </submittedName>
</protein>
<comment type="caution">
    <text evidence="1">The sequence shown here is derived from an EMBL/GenBank/DDBJ whole genome shotgun (WGS) entry which is preliminary data.</text>
</comment>
<sequence length="76" mass="8740">MNPYTILVVPARRWFGGRAQWKFSIIAGNTKNLSDRDTYANVGDIETAMTNLVNSDIPVYLEVHYRNGAKRRARLR</sequence>
<reference evidence="1 2" key="1">
    <citation type="submission" date="2022-11" db="EMBL/GenBank/DDBJ databases">
        <title>Mycobacterium sp. nov.</title>
        <authorList>
            <person name="Papic B."/>
            <person name="Spicic S."/>
            <person name="Duvnjak S."/>
        </authorList>
    </citation>
    <scope>NUCLEOTIDE SEQUENCE [LARGE SCALE GENOMIC DNA]</scope>
    <source>
        <strain evidence="1 2">CVI_P4</strain>
    </source>
</reference>
<evidence type="ECO:0000313" key="1">
    <source>
        <dbReference type="EMBL" id="MCX2937780.1"/>
    </source>
</evidence>
<dbReference type="RefSeq" id="WP_265997438.1">
    <property type="nucleotide sequence ID" value="NZ_JAPJDN010000010.1"/>
</dbReference>